<feature type="compositionally biased region" description="Low complexity" evidence="1">
    <location>
        <begin position="153"/>
        <end position="167"/>
    </location>
</feature>
<sequence>MSGRRAQKIYDLESYGNRLLACIIDMCAHPYVRGPRMAPQTTPRLRHPPRTDLRLQLPSTPRDSGREEGARHAPLRAFYTARTRRSLHPAPSPTPLQIASRTSPGRLVARHTRASATHKASAAAHDDRRPAPQFCRKELGEGAPRLLHSPHSPRVTTRVAAPTRPTPLQITTRTSPAQRTRAPHPHPHPHPQTSAQGTKDASPRAPRVRKSPARRYTRHAARELLRSESPRVQKRKKKRDAPASVSQSLRRRRAERPKTAKKNAPNRMVRLQERAEALVVERMAAGCNEERLKDGDGEVAWVGLASGRGGERNEREEGGEGRGRGVGDEGKRWIGR</sequence>
<proteinExistence type="predicted"/>
<dbReference type="Proteomes" id="UP001221757">
    <property type="component" value="Unassembled WGS sequence"/>
</dbReference>
<evidence type="ECO:0000313" key="2">
    <source>
        <dbReference type="EMBL" id="KAJ7687996.1"/>
    </source>
</evidence>
<name>A0AAD7DDU9_MYCRO</name>
<protein>
    <submittedName>
        <fullName evidence="2">Uncharacterized protein</fullName>
    </submittedName>
</protein>
<feature type="compositionally biased region" description="Low complexity" evidence="1">
    <location>
        <begin position="114"/>
        <end position="123"/>
    </location>
</feature>
<keyword evidence="3" id="KW-1185">Reference proteome</keyword>
<accession>A0AAD7DDU9</accession>
<feature type="region of interest" description="Disordered" evidence="1">
    <location>
        <begin position="38"/>
        <end position="72"/>
    </location>
</feature>
<organism evidence="2 3">
    <name type="scientific">Mycena rosella</name>
    <name type="common">Pink bonnet</name>
    <name type="synonym">Agaricus rosellus</name>
    <dbReference type="NCBI Taxonomy" id="1033263"/>
    <lineage>
        <taxon>Eukaryota</taxon>
        <taxon>Fungi</taxon>
        <taxon>Dikarya</taxon>
        <taxon>Basidiomycota</taxon>
        <taxon>Agaricomycotina</taxon>
        <taxon>Agaricomycetes</taxon>
        <taxon>Agaricomycetidae</taxon>
        <taxon>Agaricales</taxon>
        <taxon>Marasmiineae</taxon>
        <taxon>Mycenaceae</taxon>
        <taxon>Mycena</taxon>
    </lineage>
</organism>
<feature type="region of interest" description="Disordered" evidence="1">
    <location>
        <begin position="304"/>
        <end position="336"/>
    </location>
</feature>
<reference evidence="2" key="1">
    <citation type="submission" date="2023-03" db="EMBL/GenBank/DDBJ databases">
        <title>Massive genome expansion in bonnet fungi (Mycena s.s.) driven by repeated elements and novel gene families across ecological guilds.</title>
        <authorList>
            <consortium name="Lawrence Berkeley National Laboratory"/>
            <person name="Harder C.B."/>
            <person name="Miyauchi S."/>
            <person name="Viragh M."/>
            <person name="Kuo A."/>
            <person name="Thoen E."/>
            <person name="Andreopoulos B."/>
            <person name="Lu D."/>
            <person name="Skrede I."/>
            <person name="Drula E."/>
            <person name="Henrissat B."/>
            <person name="Morin E."/>
            <person name="Kohler A."/>
            <person name="Barry K."/>
            <person name="LaButti K."/>
            <person name="Morin E."/>
            <person name="Salamov A."/>
            <person name="Lipzen A."/>
            <person name="Mereny Z."/>
            <person name="Hegedus B."/>
            <person name="Baldrian P."/>
            <person name="Stursova M."/>
            <person name="Weitz H."/>
            <person name="Taylor A."/>
            <person name="Grigoriev I.V."/>
            <person name="Nagy L.G."/>
            <person name="Martin F."/>
            <person name="Kauserud H."/>
        </authorList>
    </citation>
    <scope>NUCLEOTIDE SEQUENCE</scope>
    <source>
        <strain evidence="2">CBHHK067</strain>
    </source>
</reference>
<feature type="region of interest" description="Disordered" evidence="1">
    <location>
        <begin position="142"/>
        <end position="269"/>
    </location>
</feature>
<evidence type="ECO:0000313" key="3">
    <source>
        <dbReference type="Proteomes" id="UP001221757"/>
    </source>
</evidence>
<feature type="compositionally biased region" description="Basic residues" evidence="1">
    <location>
        <begin position="206"/>
        <end position="219"/>
    </location>
</feature>
<dbReference type="EMBL" id="JARKIE010000082">
    <property type="protein sequence ID" value="KAJ7687996.1"/>
    <property type="molecule type" value="Genomic_DNA"/>
</dbReference>
<feature type="compositionally biased region" description="Basic and acidic residues" evidence="1">
    <location>
        <begin position="309"/>
        <end position="336"/>
    </location>
</feature>
<feature type="compositionally biased region" description="Polar residues" evidence="1">
    <location>
        <begin position="168"/>
        <end position="178"/>
    </location>
</feature>
<feature type="compositionally biased region" description="Basic and acidic residues" evidence="1">
    <location>
        <begin position="220"/>
        <end position="231"/>
    </location>
</feature>
<feature type="compositionally biased region" description="Basic residues" evidence="1">
    <location>
        <begin position="249"/>
        <end position="261"/>
    </location>
</feature>
<evidence type="ECO:0000256" key="1">
    <source>
        <dbReference type="SAM" id="MobiDB-lite"/>
    </source>
</evidence>
<comment type="caution">
    <text evidence="2">The sequence shown here is derived from an EMBL/GenBank/DDBJ whole genome shotgun (WGS) entry which is preliminary data.</text>
</comment>
<feature type="region of interest" description="Disordered" evidence="1">
    <location>
        <begin position="84"/>
        <end position="130"/>
    </location>
</feature>
<dbReference type="AlphaFoldDB" id="A0AAD7DDU9"/>
<gene>
    <name evidence="2" type="ORF">B0H17DRAFT_674787</name>
</gene>